<dbReference type="EMBL" id="CM000852">
    <property type="protein sequence ID" value="KRG95897.1"/>
    <property type="molecule type" value="Genomic_DNA"/>
</dbReference>
<sequence length="82" mass="9889">MKPYTEEALLLRWFLRLWHATRFVFFFSCCLIYYFDSVLLDELILFFFLLDLICCSCFILIQPISFVILPLHLQFIASLPTR</sequence>
<name>A0A0R0EP41_SOYBN</name>
<feature type="transmembrane region" description="Helical" evidence="1">
    <location>
        <begin position="20"/>
        <end position="36"/>
    </location>
</feature>
<feature type="transmembrane region" description="Helical" evidence="1">
    <location>
        <begin position="43"/>
        <end position="69"/>
    </location>
</feature>
<gene>
    <name evidence="2" type="ORF">GLYMA_19G176800</name>
</gene>
<dbReference type="AlphaFoldDB" id="A0A0R0EP41"/>
<keyword evidence="1" id="KW-0472">Membrane</keyword>
<keyword evidence="1" id="KW-1133">Transmembrane helix</keyword>
<dbReference type="InParanoid" id="A0A0R0EP41"/>
<protein>
    <submittedName>
        <fullName evidence="2 3">Uncharacterized protein</fullName>
    </submittedName>
</protein>
<dbReference type="Gramene" id="KRG95897">
    <property type="protein sequence ID" value="KRG95897"/>
    <property type="gene ID" value="GLYMA_19G176800"/>
</dbReference>
<evidence type="ECO:0000313" key="4">
    <source>
        <dbReference type="Proteomes" id="UP000008827"/>
    </source>
</evidence>
<dbReference type="EnsemblPlants" id="KRG95897">
    <property type="protein sequence ID" value="KRG95897"/>
    <property type="gene ID" value="GLYMA_19G176800"/>
</dbReference>
<keyword evidence="1" id="KW-0812">Transmembrane</keyword>
<accession>A0A0R0EP41</accession>
<dbReference type="Proteomes" id="UP000008827">
    <property type="component" value="Chromosome 19"/>
</dbReference>
<evidence type="ECO:0000256" key="1">
    <source>
        <dbReference type="SAM" id="Phobius"/>
    </source>
</evidence>
<evidence type="ECO:0000313" key="3">
    <source>
        <dbReference type="EnsemblPlants" id="KRG95897"/>
    </source>
</evidence>
<proteinExistence type="predicted"/>
<reference evidence="2 3" key="1">
    <citation type="journal article" date="2010" name="Nature">
        <title>Genome sequence of the palaeopolyploid soybean.</title>
        <authorList>
            <person name="Schmutz J."/>
            <person name="Cannon S.B."/>
            <person name="Schlueter J."/>
            <person name="Ma J."/>
            <person name="Mitros T."/>
            <person name="Nelson W."/>
            <person name="Hyten D.L."/>
            <person name="Song Q."/>
            <person name="Thelen J.J."/>
            <person name="Cheng J."/>
            <person name="Xu D."/>
            <person name="Hellsten U."/>
            <person name="May G.D."/>
            <person name="Yu Y."/>
            <person name="Sakurai T."/>
            <person name="Umezawa T."/>
            <person name="Bhattacharyya M.K."/>
            <person name="Sandhu D."/>
            <person name="Valliyodan B."/>
            <person name="Lindquist E."/>
            <person name="Peto M."/>
            <person name="Grant D."/>
            <person name="Shu S."/>
            <person name="Goodstein D."/>
            <person name="Barry K."/>
            <person name="Futrell-Griggs M."/>
            <person name="Abernathy B."/>
            <person name="Du J."/>
            <person name="Tian Z."/>
            <person name="Zhu L."/>
            <person name="Gill N."/>
            <person name="Joshi T."/>
            <person name="Libault M."/>
            <person name="Sethuraman A."/>
            <person name="Zhang X.-C."/>
            <person name="Shinozaki K."/>
            <person name="Nguyen H.T."/>
            <person name="Wing R.A."/>
            <person name="Cregan P."/>
            <person name="Specht J."/>
            <person name="Grimwood J."/>
            <person name="Rokhsar D."/>
            <person name="Stacey G."/>
            <person name="Shoemaker R.C."/>
            <person name="Jackson S.A."/>
        </authorList>
    </citation>
    <scope>NUCLEOTIDE SEQUENCE [LARGE SCALE GENOMIC DNA]</scope>
    <source>
        <strain evidence="3">cv. Williams 82</strain>
        <tissue evidence="2">Callus</tissue>
    </source>
</reference>
<reference evidence="2" key="3">
    <citation type="submission" date="2018-07" db="EMBL/GenBank/DDBJ databases">
        <title>WGS assembly of Glycine max.</title>
        <authorList>
            <person name="Schmutz J."/>
            <person name="Cannon S."/>
            <person name="Schlueter J."/>
            <person name="Ma J."/>
            <person name="Mitros T."/>
            <person name="Nelson W."/>
            <person name="Hyten D."/>
            <person name="Song Q."/>
            <person name="Thelen J."/>
            <person name="Cheng J."/>
            <person name="Xu D."/>
            <person name="Hellsten U."/>
            <person name="May G."/>
            <person name="Yu Y."/>
            <person name="Sakurai T."/>
            <person name="Umezawa T."/>
            <person name="Bhattacharyya M."/>
            <person name="Sandhu D."/>
            <person name="Valliyodan B."/>
            <person name="Lindquist E."/>
            <person name="Peto M."/>
            <person name="Grant D."/>
            <person name="Shu S."/>
            <person name="Goodstein D."/>
            <person name="Barry K."/>
            <person name="Futrell-Griggs M."/>
            <person name="Abernathy B."/>
            <person name="Du J."/>
            <person name="Tian Z."/>
            <person name="Zhu L."/>
            <person name="Gill N."/>
            <person name="Joshi T."/>
            <person name="Libault M."/>
            <person name="Sethuraman A."/>
            <person name="Zhang X."/>
            <person name="Shinozaki K."/>
            <person name="Nguyen H."/>
            <person name="Wing R."/>
            <person name="Cregan P."/>
            <person name="Specht J."/>
            <person name="Grimwood J."/>
            <person name="Rokhsar D."/>
            <person name="Stacey G."/>
            <person name="Shoemaker R."/>
            <person name="Jackson S."/>
        </authorList>
    </citation>
    <scope>NUCLEOTIDE SEQUENCE</scope>
    <source>
        <tissue evidence="2">Callus</tissue>
    </source>
</reference>
<keyword evidence="4" id="KW-1185">Reference proteome</keyword>
<evidence type="ECO:0000313" key="2">
    <source>
        <dbReference type="EMBL" id="KRG95897.1"/>
    </source>
</evidence>
<reference evidence="3" key="2">
    <citation type="submission" date="2018-02" db="UniProtKB">
        <authorList>
            <consortium name="EnsemblPlants"/>
        </authorList>
    </citation>
    <scope>IDENTIFICATION</scope>
    <source>
        <strain evidence="3">Williams 82</strain>
    </source>
</reference>
<organism evidence="2">
    <name type="scientific">Glycine max</name>
    <name type="common">Soybean</name>
    <name type="synonym">Glycine hispida</name>
    <dbReference type="NCBI Taxonomy" id="3847"/>
    <lineage>
        <taxon>Eukaryota</taxon>
        <taxon>Viridiplantae</taxon>
        <taxon>Streptophyta</taxon>
        <taxon>Embryophyta</taxon>
        <taxon>Tracheophyta</taxon>
        <taxon>Spermatophyta</taxon>
        <taxon>Magnoliopsida</taxon>
        <taxon>eudicotyledons</taxon>
        <taxon>Gunneridae</taxon>
        <taxon>Pentapetalae</taxon>
        <taxon>rosids</taxon>
        <taxon>fabids</taxon>
        <taxon>Fabales</taxon>
        <taxon>Fabaceae</taxon>
        <taxon>Papilionoideae</taxon>
        <taxon>50 kb inversion clade</taxon>
        <taxon>NPAAA clade</taxon>
        <taxon>indigoferoid/millettioid clade</taxon>
        <taxon>Phaseoleae</taxon>
        <taxon>Glycine</taxon>
        <taxon>Glycine subgen. Soja</taxon>
    </lineage>
</organism>